<keyword evidence="7 15" id="KW-0812">Transmembrane</keyword>
<dbReference type="AlphaFoldDB" id="A0A1I1PMN0"/>
<sequence>MEMARAPNLSAQLEGFTRLPRSRQAGLVVGAAAILGIIIAVLLWSQQPSYAPLFTGLESKEAGEVAQVLEQEGIPYEVDSGAGRIDIPASDVHQTRIKLAAQGLPSGGYDGFEIMKQNEGFGVSQFMEQARYQRALEGELARSIMSMGTVEQARVHLAMPKDSVFIRDRKEPKASIVVHVGSGGSFSDEQVQAVTNLVASAIPALEADKVSVVNQSGELLSGRERDPEAAEDERQFNYVRRLERAYASRIENILQPVVGRDGVRAQVTAEVDFTETERTQELFNPDTAAVRSRQESRSTQRDGDAAGVPGSLSNEPPGAATAPEEVNPGEGGNGNGDSGQVVREDSTVNYELDRTITHSSTPAGALKRLSVAVVVDHEQTTNEAGEEVTVPRDEAEVQRIESLVRDAVGFDPGRGDSVNVVSASFAPGDDPTRVPWWEQPWVWDIAKQVVGAALVIFLILGVLRPVLRNLAQPPSHEPSEEEEDEAMAELERQKAQMQEELEREIQVADYETNLQTAKTLAQQDPKRVAQVVKSWIGSEE</sequence>
<organism evidence="18 19">
    <name type="scientific">Thiohalospira halophila DSM 15071</name>
    <dbReference type="NCBI Taxonomy" id="1123397"/>
    <lineage>
        <taxon>Bacteria</taxon>
        <taxon>Pseudomonadati</taxon>
        <taxon>Pseudomonadota</taxon>
        <taxon>Gammaproteobacteria</taxon>
        <taxon>Thiohalospirales</taxon>
        <taxon>Thiohalospiraceae</taxon>
        <taxon>Thiohalospira</taxon>
    </lineage>
</organism>
<evidence type="ECO:0000313" key="18">
    <source>
        <dbReference type="EMBL" id="SFD08908.1"/>
    </source>
</evidence>
<evidence type="ECO:0000256" key="14">
    <source>
        <dbReference type="SAM" id="MobiDB-lite"/>
    </source>
</evidence>
<dbReference type="InterPro" id="IPR013556">
    <property type="entry name" value="Flag_M-ring_C"/>
</dbReference>
<comment type="similarity">
    <text evidence="4 12">Belongs to the FliF family.</text>
</comment>
<comment type="subcellular location">
    <subcellularLocation>
        <location evidence="2 12">Bacterial flagellum basal body</location>
    </subcellularLocation>
    <subcellularLocation>
        <location evidence="3">Cell membrane</location>
        <topology evidence="3">Multi-pass membrane protein</topology>
    </subcellularLocation>
</comment>
<evidence type="ECO:0000256" key="11">
    <source>
        <dbReference type="ARBA" id="ARBA00025936"/>
    </source>
</evidence>
<dbReference type="NCBIfam" id="TIGR00206">
    <property type="entry name" value="fliF"/>
    <property type="match status" value="1"/>
</dbReference>
<feature type="domain" description="Flagellar M-ring N-terminal" evidence="16">
    <location>
        <begin position="46"/>
        <end position="221"/>
    </location>
</feature>
<evidence type="ECO:0000256" key="15">
    <source>
        <dbReference type="SAM" id="Phobius"/>
    </source>
</evidence>
<evidence type="ECO:0000256" key="7">
    <source>
        <dbReference type="ARBA" id="ARBA00022692"/>
    </source>
</evidence>
<keyword evidence="18" id="KW-0966">Cell projection</keyword>
<evidence type="ECO:0000256" key="13">
    <source>
        <dbReference type="SAM" id="Coils"/>
    </source>
</evidence>
<name>A0A1I1PMN0_9GAMM</name>
<dbReference type="InterPro" id="IPR043427">
    <property type="entry name" value="YscJ/FliF"/>
</dbReference>
<dbReference type="PIRSF" id="PIRSF004862">
    <property type="entry name" value="FliF"/>
    <property type="match status" value="1"/>
</dbReference>
<dbReference type="PANTHER" id="PTHR30046">
    <property type="entry name" value="FLAGELLAR M-RING PROTEIN"/>
    <property type="match status" value="1"/>
</dbReference>
<keyword evidence="19" id="KW-1185">Reference proteome</keyword>
<evidence type="ECO:0000256" key="1">
    <source>
        <dbReference type="ARBA" id="ARBA00003820"/>
    </source>
</evidence>
<comment type="function">
    <text evidence="1 12">The M ring may be actively involved in energy transduction.</text>
</comment>
<feature type="domain" description="Flagellar M-ring C-terminal" evidence="17">
    <location>
        <begin position="254"/>
        <end position="425"/>
    </location>
</feature>
<keyword evidence="9 15" id="KW-0472">Membrane</keyword>
<keyword evidence="13" id="KW-0175">Coiled coil</keyword>
<dbReference type="STRING" id="1123397.SAMN05660831_00780"/>
<dbReference type="OrthoDB" id="8554211at2"/>
<evidence type="ECO:0000256" key="2">
    <source>
        <dbReference type="ARBA" id="ARBA00004117"/>
    </source>
</evidence>
<dbReference type="Pfam" id="PF01514">
    <property type="entry name" value="YscJ_FliF"/>
    <property type="match status" value="1"/>
</dbReference>
<keyword evidence="18" id="KW-0282">Flagellum</keyword>
<accession>A0A1I1PMN0</accession>
<feature type="coiled-coil region" evidence="13">
    <location>
        <begin position="480"/>
        <end position="507"/>
    </location>
</feature>
<keyword evidence="8 15" id="KW-1133">Transmembrane helix</keyword>
<reference evidence="18 19" key="1">
    <citation type="submission" date="2016-10" db="EMBL/GenBank/DDBJ databases">
        <authorList>
            <person name="de Groot N.N."/>
        </authorList>
    </citation>
    <scope>NUCLEOTIDE SEQUENCE [LARGE SCALE GENOMIC DNA]</scope>
    <source>
        <strain evidence="18 19">HL3</strain>
    </source>
</reference>
<dbReference type="InterPro" id="IPR045851">
    <property type="entry name" value="AMP-bd_C_sf"/>
</dbReference>
<dbReference type="GO" id="GO:0005886">
    <property type="term" value="C:plasma membrane"/>
    <property type="evidence" value="ECO:0007669"/>
    <property type="project" value="UniProtKB-SubCell"/>
</dbReference>
<feature type="compositionally biased region" description="Basic and acidic residues" evidence="14">
    <location>
        <begin position="292"/>
        <end position="304"/>
    </location>
</feature>
<dbReference type="EMBL" id="FOMJ01000001">
    <property type="protein sequence ID" value="SFD08908.1"/>
    <property type="molecule type" value="Genomic_DNA"/>
</dbReference>
<evidence type="ECO:0000256" key="5">
    <source>
        <dbReference type="ARBA" id="ARBA00017949"/>
    </source>
</evidence>
<dbReference type="GO" id="GO:0009431">
    <property type="term" value="C:bacterial-type flagellum basal body, MS ring"/>
    <property type="evidence" value="ECO:0007669"/>
    <property type="project" value="InterPro"/>
</dbReference>
<feature type="region of interest" description="Disordered" evidence="14">
    <location>
        <begin position="276"/>
        <end position="341"/>
    </location>
</feature>
<evidence type="ECO:0000259" key="16">
    <source>
        <dbReference type="Pfam" id="PF01514"/>
    </source>
</evidence>
<evidence type="ECO:0000256" key="9">
    <source>
        <dbReference type="ARBA" id="ARBA00023136"/>
    </source>
</evidence>
<protein>
    <recommendedName>
        <fullName evidence="5 12">Flagellar M-ring protein</fullName>
    </recommendedName>
</protein>
<dbReference type="GO" id="GO:0071973">
    <property type="term" value="P:bacterial-type flagellum-dependent cell motility"/>
    <property type="evidence" value="ECO:0007669"/>
    <property type="project" value="InterPro"/>
</dbReference>
<evidence type="ECO:0000256" key="3">
    <source>
        <dbReference type="ARBA" id="ARBA00004651"/>
    </source>
</evidence>
<keyword evidence="6" id="KW-1003">Cell membrane</keyword>
<gene>
    <name evidence="18" type="ORF">SAMN05660831_00780</name>
</gene>
<dbReference type="InterPro" id="IPR006182">
    <property type="entry name" value="FliF_N_dom"/>
</dbReference>
<dbReference type="InterPro" id="IPR000067">
    <property type="entry name" value="FlgMring_FliF"/>
</dbReference>
<dbReference type="PANTHER" id="PTHR30046:SF0">
    <property type="entry name" value="FLAGELLAR M-RING PROTEIN"/>
    <property type="match status" value="1"/>
</dbReference>
<dbReference type="GO" id="GO:0003774">
    <property type="term" value="F:cytoskeletal motor activity"/>
    <property type="evidence" value="ECO:0007669"/>
    <property type="project" value="InterPro"/>
</dbReference>
<evidence type="ECO:0000256" key="6">
    <source>
        <dbReference type="ARBA" id="ARBA00022475"/>
    </source>
</evidence>
<evidence type="ECO:0000256" key="4">
    <source>
        <dbReference type="ARBA" id="ARBA00007971"/>
    </source>
</evidence>
<dbReference type="Gene3D" id="3.30.300.30">
    <property type="match status" value="1"/>
</dbReference>
<evidence type="ECO:0000313" key="19">
    <source>
        <dbReference type="Proteomes" id="UP000198611"/>
    </source>
</evidence>
<keyword evidence="18" id="KW-0969">Cilium</keyword>
<feature type="transmembrane region" description="Helical" evidence="15">
    <location>
        <begin position="25"/>
        <end position="44"/>
    </location>
</feature>
<evidence type="ECO:0000256" key="8">
    <source>
        <dbReference type="ARBA" id="ARBA00022989"/>
    </source>
</evidence>
<evidence type="ECO:0000256" key="12">
    <source>
        <dbReference type="PIRNR" id="PIRNR004862"/>
    </source>
</evidence>
<dbReference type="Proteomes" id="UP000198611">
    <property type="component" value="Unassembled WGS sequence"/>
</dbReference>
<dbReference type="PRINTS" id="PR01009">
    <property type="entry name" value="FLGMRINGFLIF"/>
</dbReference>
<keyword evidence="10 12" id="KW-0975">Bacterial flagellum</keyword>
<dbReference type="RefSeq" id="WP_093427404.1">
    <property type="nucleotide sequence ID" value="NZ_FOMJ01000001.1"/>
</dbReference>
<evidence type="ECO:0000256" key="10">
    <source>
        <dbReference type="ARBA" id="ARBA00023143"/>
    </source>
</evidence>
<evidence type="ECO:0000259" key="17">
    <source>
        <dbReference type="Pfam" id="PF08345"/>
    </source>
</evidence>
<proteinExistence type="inferred from homology"/>
<comment type="subunit">
    <text evidence="11">The basal body constitutes a major portion of the flagellar organelle and consists of four rings (L,P,S, and M) mounted on a central rod. The M ring is integral to the inner membrane of the cell and may be connected to the flagellar rod via the S ring. The S (supramembrane ring) lies just distal to the M ring. The L and P rings lie in the outer membrane and the periplasmic space, respectively.</text>
</comment>
<dbReference type="Pfam" id="PF08345">
    <property type="entry name" value="YscJ_FliF_C"/>
    <property type="match status" value="1"/>
</dbReference>